<reference evidence="8" key="1">
    <citation type="journal article" date="2011" name="J. Bacteriol.">
        <title>Genome sequences of eight morphologically diverse alphaproteobacteria.</title>
        <authorList>
            <consortium name="US DOE Joint Genome Institute"/>
            <person name="Brown P.J."/>
            <person name="Kysela D.T."/>
            <person name="Buechlein A."/>
            <person name="Hemmerich C."/>
            <person name="Brun Y.V."/>
        </authorList>
    </citation>
    <scope>NUCLEOTIDE SEQUENCE [LARGE SCALE GENOMIC DNA]</scope>
    <source>
        <strain evidence="8">ATCC 17100 / ATH 3.1.1 / DSM 162 / LMG 4299</strain>
    </source>
</reference>
<dbReference type="KEGG" id="rva:Rvan_1055"/>
<keyword evidence="4" id="KW-0560">Oxidoreductase</keyword>
<accession>E3I335</accession>
<dbReference type="SUPFAM" id="SSF50129">
    <property type="entry name" value="GroES-like"/>
    <property type="match status" value="1"/>
</dbReference>
<feature type="domain" description="Enoyl reductase (ER)" evidence="6">
    <location>
        <begin position="64"/>
        <end position="395"/>
    </location>
</feature>
<dbReference type="GO" id="GO:0008106">
    <property type="term" value="F:alcohol dehydrogenase (NADP+) activity"/>
    <property type="evidence" value="ECO:0007669"/>
    <property type="project" value="UniProtKB-ARBA"/>
</dbReference>
<dbReference type="AlphaFoldDB" id="E3I335"/>
<comment type="cofactor">
    <cofactor evidence="1 5">
        <name>Zn(2+)</name>
        <dbReference type="ChEBI" id="CHEBI:29105"/>
    </cofactor>
</comment>
<dbReference type="PROSITE" id="PS00059">
    <property type="entry name" value="ADH_ZINC"/>
    <property type="match status" value="1"/>
</dbReference>
<dbReference type="Gene3D" id="3.90.180.10">
    <property type="entry name" value="Medium-chain alcohol dehydrogenases, catalytic domain"/>
    <property type="match status" value="1"/>
</dbReference>
<dbReference type="InterPro" id="IPR013149">
    <property type="entry name" value="ADH-like_C"/>
</dbReference>
<dbReference type="CDD" id="cd05283">
    <property type="entry name" value="CAD1"/>
    <property type="match status" value="1"/>
</dbReference>
<dbReference type="InterPro" id="IPR011032">
    <property type="entry name" value="GroES-like_sf"/>
</dbReference>
<dbReference type="InterPro" id="IPR006311">
    <property type="entry name" value="TAT_signal"/>
</dbReference>
<dbReference type="GO" id="GO:0008270">
    <property type="term" value="F:zinc ion binding"/>
    <property type="evidence" value="ECO:0007669"/>
    <property type="project" value="InterPro"/>
</dbReference>
<name>E3I335_RHOVT</name>
<keyword evidence="2 5" id="KW-0479">Metal-binding</keyword>
<dbReference type="eggNOG" id="COG1064">
    <property type="taxonomic scope" value="Bacteria"/>
</dbReference>
<dbReference type="SUPFAM" id="SSF51735">
    <property type="entry name" value="NAD(P)-binding Rossmann-fold domains"/>
    <property type="match status" value="1"/>
</dbReference>
<dbReference type="Pfam" id="PF08240">
    <property type="entry name" value="ADH_N"/>
    <property type="match status" value="1"/>
</dbReference>
<gene>
    <name evidence="7" type="ordered locus">Rvan_1055</name>
</gene>
<evidence type="ECO:0000259" key="6">
    <source>
        <dbReference type="SMART" id="SM00829"/>
    </source>
</evidence>
<dbReference type="InterPro" id="IPR020843">
    <property type="entry name" value="ER"/>
</dbReference>
<dbReference type="InterPro" id="IPR036291">
    <property type="entry name" value="NAD(P)-bd_dom_sf"/>
</dbReference>
<dbReference type="InterPro" id="IPR002328">
    <property type="entry name" value="ADH_Zn_CS"/>
</dbReference>
<dbReference type="Gene3D" id="3.40.50.720">
    <property type="entry name" value="NAD(P)-binding Rossmann-like Domain"/>
    <property type="match status" value="1"/>
</dbReference>
<keyword evidence="8" id="KW-1185">Reference proteome</keyword>
<evidence type="ECO:0000256" key="3">
    <source>
        <dbReference type="ARBA" id="ARBA00022833"/>
    </source>
</evidence>
<dbReference type="InterPro" id="IPR047109">
    <property type="entry name" value="CAD-like"/>
</dbReference>
<sequence>MTGSEHDHGNCHGKCEMDRRTLLAGVAGLAAAPVLGGATLAAAEASDRPLGSVPFTARAYGARSATSGLAPITIERRAVGPRDVLIEILYAGICHSDIHHVREEWRKETYPLVPGHEIVGRIAAIGSEVTKFKVGDIGGVGCMVASCRVCENCIVDREQNCLNGVTLTYASSDKVSGGQTYGGYSERVVVDQHFVIRMPPGADLAAMTPLLCAGITTFSPLQHWKVEPGQRVGVVGLGGLGHVAVKLAVARRAQVTVFTTTPAKVADAQRLGAREAVLWSDAEAMRRVANQFDFIIATVPQAFNAKPFLDALKLDGTLVNVGALAPLEGVDSIAQIMGRKSLAGSQIGGIAETQEVIDFCAARNITADIEMIGVEDINRAYDRVVAKDVRYRFVIDMATLNGGKPARRG</sequence>
<evidence type="ECO:0000256" key="2">
    <source>
        <dbReference type="ARBA" id="ARBA00022723"/>
    </source>
</evidence>
<dbReference type="RefSeq" id="WP_013418733.1">
    <property type="nucleotide sequence ID" value="NC_014664.1"/>
</dbReference>
<dbReference type="InterPro" id="IPR013154">
    <property type="entry name" value="ADH-like_N"/>
</dbReference>
<dbReference type="PROSITE" id="PS51318">
    <property type="entry name" value="TAT"/>
    <property type="match status" value="1"/>
</dbReference>
<protein>
    <submittedName>
        <fullName evidence="7">Alcohol dehydrogenase GroES domain protein</fullName>
    </submittedName>
</protein>
<evidence type="ECO:0000256" key="1">
    <source>
        <dbReference type="ARBA" id="ARBA00001947"/>
    </source>
</evidence>
<proteinExistence type="inferred from homology"/>
<evidence type="ECO:0000256" key="5">
    <source>
        <dbReference type="RuleBase" id="RU361277"/>
    </source>
</evidence>
<dbReference type="STRING" id="648757.Rvan_1055"/>
<comment type="similarity">
    <text evidence="5">Belongs to the zinc-containing alcohol dehydrogenase family.</text>
</comment>
<evidence type="ECO:0000313" key="8">
    <source>
        <dbReference type="Proteomes" id="UP000001399"/>
    </source>
</evidence>
<dbReference type="HOGENOM" id="CLU_026673_20_2_5"/>
<dbReference type="Pfam" id="PF00107">
    <property type="entry name" value="ADH_zinc_N"/>
    <property type="match status" value="1"/>
</dbReference>
<dbReference type="EMBL" id="CP002292">
    <property type="protein sequence ID" value="ADP70329.1"/>
    <property type="molecule type" value="Genomic_DNA"/>
</dbReference>
<dbReference type="Proteomes" id="UP000001399">
    <property type="component" value="Chromosome"/>
</dbReference>
<evidence type="ECO:0000313" key="7">
    <source>
        <dbReference type="EMBL" id="ADP70329.1"/>
    </source>
</evidence>
<evidence type="ECO:0000256" key="4">
    <source>
        <dbReference type="ARBA" id="ARBA00023002"/>
    </source>
</evidence>
<dbReference type="PANTHER" id="PTHR42683">
    <property type="entry name" value="ALDEHYDE REDUCTASE"/>
    <property type="match status" value="1"/>
</dbReference>
<dbReference type="FunFam" id="3.40.50.720:FF:000022">
    <property type="entry name" value="Cinnamyl alcohol dehydrogenase"/>
    <property type="match status" value="1"/>
</dbReference>
<organism evidence="7 8">
    <name type="scientific">Rhodomicrobium vannielii (strain ATCC 17100 / DSM 162 / LMG 4299 / NCIMB 10020 / ATH 3.1.1)</name>
    <dbReference type="NCBI Taxonomy" id="648757"/>
    <lineage>
        <taxon>Bacteria</taxon>
        <taxon>Pseudomonadati</taxon>
        <taxon>Pseudomonadota</taxon>
        <taxon>Alphaproteobacteria</taxon>
        <taxon>Hyphomicrobiales</taxon>
        <taxon>Hyphomicrobiaceae</taxon>
        <taxon>Rhodomicrobium</taxon>
    </lineage>
</organism>
<keyword evidence="3 5" id="KW-0862">Zinc</keyword>
<dbReference type="SMART" id="SM00829">
    <property type="entry name" value="PKS_ER"/>
    <property type="match status" value="1"/>
</dbReference>